<protein>
    <submittedName>
        <fullName evidence="3">Transcription initiation factor TFIID subunit 12</fullName>
    </submittedName>
</protein>
<feature type="signal peptide" evidence="2">
    <location>
        <begin position="1"/>
        <end position="25"/>
    </location>
</feature>
<evidence type="ECO:0000256" key="2">
    <source>
        <dbReference type="SAM" id="SignalP"/>
    </source>
</evidence>
<sequence>MGFEQVVRIAVAGTVLGALSTTSYAAVSLTSVPAVPIPTPTFDAGSPAPDPEDGPPMDGPHLPVNPEPVDGAAIVAAAVAPALEATRAAAAPVTAPVSAPAPAPVRTVALPRAVHQATPVVAPVVAAPVVEVPRVREVRLPRAVRDQVRLACGLDLLDDELCGWGGPAR</sequence>
<reference evidence="3 4" key="1">
    <citation type="submission" date="2016-10" db="EMBL/GenBank/DDBJ databases">
        <authorList>
            <person name="de Groot N.N."/>
        </authorList>
    </citation>
    <scope>NUCLEOTIDE SEQUENCE [LARGE SCALE GENOMIC DNA]</scope>
    <source>
        <strain evidence="3 4">CGMCC 4.3143</strain>
    </source>
</reference>
<keyword evidence="3" id="KW-0396">Initiation factor</keyword>
<organism evidence="3 4">
    <name type="scientific">Pseudonocardia oroxyli</name>
    <dbReference type="NCBI Taxonomy" id="366584"/>
    <lineage>
        <taxon>Bacteria</taxon>
        <taxon>Bacillati</taxon>
        <taxon>Actinomycetota</taxon>
        <taxon>Actinomycetes</taxon>
        <taxon>Pseudonocardiales</taxon>
        <taxon>Pseudonocardiaceae</taxon>
        <taxon>Pseudonocardia</taxon>
    </lineage>
</organism>
<feature type="region of interest" description="Disordered" evidence="1">
    <location>
        <begin position="40"/>
        <end position="66"/>
    </location>
</feature>
<gene>
    <name evidence="3" type="ORF">SAMN05216377_10855</name>
</gene>
<dbReference type="Proteomes" id="UP000198967">
    <property type="component" value="Unassembled WGS sequence"/>
</dbReference>
<keyword evidence="3" id="KW-0648">Protein biosynthesis</keyword>
<dbReference type="STRING" id="366584.SAMN05216377_10855"/>
<name>A0A1G7QEH7_PSEOR</name>
<dbReference type="GO" id="GO:0003743">
    <property type="term" value="F:translation initiation factor activity"/>
    <property type="evidence" value="ECO:0007669"/>
    <property type="project" value="UniProtKB-KW"/>
</dbReference>
<evidence type="ECO:0000313" key="3">
    <source>
        <dbReference type="EMBL" id="SDF96878.1"/>
    </source>
</evidence>
<dbReference type="AlphaFoldDB" id="A0A1G7QEH7"/>
<proteinExistence type="predicted"/>
<feature type="chain" id="PRO_5039604471" evidence="2">
    <location>
        <begin position="26"/>
        <end position="169"/>
    </location>
</feature>
<dbReference type="EMBL" id="FNBE01000008">
    <property type="protein sequence ID" value="SDF96878.1"/>
    <property type="molecule type" value="Genomic_DNA"/>
</dbReference>
<keyword evidence="2" id="KW-0732">Signal</keyword>
<keyword evidence="4" id="KW-1185">Reference proteome</keyword>
<evidence type="ECO:0000256" key="1">
    <source>
        <dbReference type="SAM" id="MobiDB-lite"/>
    </source>
</evidence>
<accession>A0A1G7QEH7</accession>
<dbReference type="RefSeq" id="WP_093083753.1">
    <property type="nucleotide sequence ID" value="NZ_FNBE01000008.1"/>
</dbReference>
<evidence type="ECO:0000313" key="4">
    <source>
        <dbReference type="Proteomes" id="UP000198967"/>
    </source>
</evidence>